<dbReference type="EMBL" id="JAMZOO010000001">
    <property type="protein sequence ID" value="MEB6855727.1"/>
    <property type="molecule type" value="Genomic_DNA"/>
</dbReference>
<organism evidence="1 2">
    <name type="scientific">Proteus cibi</name>
    <dbReference type="NCBI Taxonomy" id="2050966"/>
    <lineage>
        <taxon>Bacteria</taxon>
        <taxon>Pseudomonadati</taxon>
        <taxon>Pseudomonadota</taxon>
        <taxon>Gammaproteobacteria</taxon>
        <taxon>Enterobacterales</taxon>
        <taxon>Morganellaceae</taxon>
        <taxon>Proteus</taxon>
    </lineage>
</organism>
<gene>
    <name evidence="1" type="ORF">NA736_01585</name>
</gene>
<evidence type="ECO:0000313" key="2">
    <source>
        <dbReference type="Proteomes" id="UP001332939"/>
    </source>
</evidence>
<name>A0ABU6E9I1_9GAMM</name>
<dbReference type="Proteomes" id="UP001332939">
    <property type="component" value="Unassembled WGS sequence"/>
</dbReference>
<sequence>MRKVILSTLMVLLSGCSEQGKYDGSYTCDVSQAANDYPSITNSKYAFPKTLTKADVIIKKNIMTIKGFILEDYVSGELAEDKKDNLINVKDKVTVSMSSDRKSVFLLYEEGDIPVIQTLTSCELKN</sequence>
<evidence type="ECO:0008006" key="3">
    <source>
        <dbReference type="Google" id="ProtNLM"/>
    </source>
</evidence>
<protein>
    <recommendedName>
        <fullName evidence="3">Lipoprotein</fullName>
    </recommendedName>
</protein>
<dbReference type="RefSeq" id="WP_004247772.1">
    <property type="nucleotide sequence ID" value="NZ_JAMZOO010000001.1"/>
</dbReference>
<accession>A0ABU6E9I1</accession>
<keyword evidence="2" id="KW-1185">Reference proteome</keyword>
<proteinExistence type="predicted"/>
<dbReference type="PROSITE" id="PS51257">
    <property type="entry name" value="PROKAR_LIPOPROTEIN"/>
    <property type="match status" value="1"/>
</dbReference>
<comment type="caution">
    <text evidence="1">The sequence shown here is derived from an EMBL/GenBank/DDBJ whole genome shotgun (WGS) entry which is preliminary data.</text>
</comment>
<evidence type="ECO:0000313" key="1">
    <source>
        <dbReference type="EMBL" id="MEB6855727.1"/>
    </source>
</evidence>
<reference evidence="1 2" key="1">
    <citation type="submission" date="2022-05" db="EMBL/GenBank/DDBJ databases">
        <title>Whole genome sequences of Escherichia coli of fish isolates collected from Assam, India.</title>
        <authorList>
            <person name="Sudha S."/>
            <person name="Muneeb K.H."/>
            <person name="Rakshit O."/>
            <person name="Mendem S.K."/>
            <person name="Raisen C."/>
            <person name="Holmes M.A."/>
            <person name="Shome B.R."/>
            <person name="Sivaraman G.K."/>
        </authorList>
    </citation>
    <scope>NUCLEOTIDE SEQUENCE [LARGE SCALE GENOMIC DNA]</scope>
    <source>
        <strain evidence="1 2">278</strain>
    </source>
</reference>